<dbReference type="PROSITE" id="PS50850">
    <property type="entry name" value="MFS"/>
    <property type="match status" value="1"/>
</dbReference>
<dbReference type="GO" id="GO:0022857">
    <property type="term" value="F:transmembrane transporter activity"/>
    <property type="evidence" value="ECO:0007669"/>
    <property type="project" value="InterPro"/>
</dbReference>
<feature type="transmembrane region" description="Helical" evidence="6">
    <location>
        <begin position="101"/>
        <end position="120"/>
    </location>
</feature>
<evidence type="ECO:0000259" key="7">
    <source>
        <dbReference type="PROSITE" id="PS50850"/>
    </source>
</evidence>
<keyword evidence="9" id="KW-1185">Reference proteome</keyword>
<evidence type="ECO:0000313" key="9">
    <source>
        <dbReference type="Proteomes" id="UP000799324"/>
    </source>
</evidence>
<feature type="transmembrane region" description="Helical" evidence="6">
    <location>
        <begin position="388"/>
        <end position="409"/>
    </location>
</feature>
<proteinExistence type="predicted"/>
<feature type="transmembrane region" description="Helical" evidence="6">
    <location>
        <begin position="190"/>
        <end position="210"/>
    </location>
</feature>
<dbReference type="InterPro" id="IPR011701">
    <property type="entry name" value="MFS"/>
</dbReference>
<evidence type="ECO:0000256" key="2">
    <source>
        <dbReference type="ARBA" id="ARBA00022692"/>
    </source>
</evidence>
<dbReference type="OrthoDB" id="10021397at2759"/>
<evidence type="ECO:0000256" key="4">
    <source>
        <dbReference type="ARBA" id="ARBA00023136"/>
    </source>
</evidence>
<feature type="domain" description="Major facilitator superfamily (MFS) profile" evidence="7">
    <location>
        <begin position="37"/>
        <end position="521"/>
    </location>
</feature>
<feature type="transmembrane region" description="Helical" evidence="6">
    <location>
        <begin position="71"/>
        <end position="89"/>
    </location>
</feature>
<evidence type="ECO:0000313" key="8">
    <source>
        <dbReference type="EMBL" id="KAF2656940.1"/>
    </source>
</evidence>
<dbReference type="GO" id="GO:0005886">
    <property type="term" value="C:plasma membrane"/>
    <property type="evidence" value="ECO:0007669"/>
    <property type="project" value="TreeGrafter"/>
</dbReference>
<organism evidence="8 9">
    <name type="scientific">Lophiostoma macrostomum CBS 122681</name>
    <dbReference type="NCBI Taxonomy" id="1314788"/>
    <lineage>
        <taxon>Eukaryota</taxon>
        <taxon>Fungi</taxon>
        <taxon>Dikarya</taxon>
        <taxon>Ascomycota</taxon>
        <taxon>Pezizomycotina</taxon>
        <taxon>Dothideomycetes</taxon>
        <taxon>Pleosporomycetidae</taxon>
        <taxon>Pleosporales</taxon>
        <taxon>Lophiostomataceae</taxon>
        <taxon>Lophiostoma</taxon>
    </lineage>
</organism>
<feature type="transmembrane region" description="Helical" evidence="6">
    <location>
        <begin position="302"/>
        <end position="321"/>
    </location>
</feature>
<sequence>MDHEKVETTGESPEGDAEIPALQESPTYPTSLRLWIIALTCSLSGFLSGLDQTILATAIPKITNDFHTLTGISWWTSSYLLTSATFQLFFGRCNTVFSVKYVYMTANAMFGLGSIICASAPTSVALIVGRTIAGIGVAGIMSGNVLIVAASAPLERRASITGMMFAFLGIASVIGPFVGGALTDRATWRWCFGLNVPISACIILSTSFFVQTPQKPDMANLGFAQKMSKFDMLGTILLTVSFFCLIFALQLGGTGSWNEARVVALFVVAGVLFLIFLGWQHISKQSTIPAVKDRNVWLASMYAGFISGGMFVTITYLPVWFQAVRGASAFRSGVMMTPLVTSFVVMSIISGVVTEVIGYYNPSMIFGVILAAIGAGLLTVLEPSSGHTLWIGFQVLYGFGAGAGVPPPMLVVQTVLSGRDVAMGVAVVSLTQMLSSSIFVAIAQPVFESELRKGIAHALPDIQVGDIVSHGARDLANTFSADQLARLVPAYSEALVKVFFITTALSCAALPCCLALPWRSMKAKSAEENVSETRKGSEAVQA</sequence>
<feature type="transmembrane region" description="Helical" evidence="6">
    <location>
        <begin position="158"/>
        <end position="178"/>
    </location>
</feature>
<dbReference type="InterPro" id="IPR036259">
    <property type="entry name" value="MFS_trans_sf"/>
</dbReference>
<dbReference type="Gene3D" id="1.20.1250.20">
    <property type="entry name" value="MFS general substrate transporter like domains"/>
    <property type="match status" value="2"/>
</dbReference>
<keyword evidence="4 6" id="KW-0472">Membrane</keyword>
<dbReference type="CDD" id="cd17502">
    <property type="entry name" value="MFS_Azr1_MDR_like"/>
    <property type="match status" value="1"/>
</dbReference>
<feature type="transmembrane region" description="Helical" evidence="6">
    <location>
        <begin position="421"/>
        <end position="443"/>
    </location>
</feature>
<dbReference type="InterPro" id="IPR020846">
    <property type="entry name" value="MFS_dom"/>
</dbReference>
<protein>
    <submittedName>
        <fullName evidence="8">MFS general substrate transporter</fullName>
    </submittedName>
</protein>
<comment type="subcellular location">
    <subcellularLocation>
        <location evidence="1">Membrane</location>
        <topology evidence="1">Multi-pass membrane protein</topology>
    </subcellularLocation>
</comment>
<dbReference type="EMBL" id="MU004331">
    <property type="protein sequence ID" value="KAF2656940.1"/>
    <property type="molecule type" value="Genomic_DNA"/>
</dbReference>
<dbReference type="PANTHER" id="PTHR23501">
    <property type="entry name" value="MAJOR FACILITATOR SUPERFAMILY"/>
    <property type="match status" value="1"/>
</dbReference>
<feature type="transmembrane region" description="Helical" evidence="6">
    <location>
        <begin position="359"/>
        <end position="381"/>
    </location>
</feature>
<feature type="transmembrane region" description="Helical" evidence="6">
    <location>
        <begin position="263"/>
        <end position="282"/>
    </location>
</feature>
<dbReference type="PANTHER" id="PTHR23501:SF198">
    <property type="entry name" value="AZOLE RESISTANCE PROTEIN 1-RELATED"/>
    <property type="match status" value="1"/>
</dbReference>
<name>A0A6A6TAZ0_9PLEO</name>
<evidence type="ECO:0000256" key="1">
    <source>
        <dbReference type="ARBA" id="ARBA00004141"/>
    </source>
</evidence>
<evidence type="ECO:0000256" key="3">
    <source>
        <dbReference type="ARBA" id="ARBA00022989"/>
    </source>
</evidence>
<dbReference type="Pfam" id="PF07690">
    <property type="entry name" value="MFS_1"/>
    <property type="match status" value="1"/>
</dbReference>
<reference evidence="8" key="1">
    <citation type="journal article" date="2020" name="Stud. Mycol.">
        <title>101 Dothideomycetes genomes: a test case for predicting lifestyles and emergence of pathogens.</title>
        <authorList>
            <person name="Haridas S."/>
            <person name="Albert R."/>
            <person name="Binder M."/>
            <person name="Bloem J."/>
            <person name="Labutti K."/>
            <person name="Salamov A."/>
            <person name="Andreopoulos B."/>
            <person name="Baker S."/>
            <person name="Barry K."/>
            <person name="Bills G."/>
            <person name="Bluhm B."/>
            <person name="Cannon C."/>
            <person name="Castanera R."/>
            <person name="Culley D."/>
            <person name="Daum C."/>
            <person name="Ezra D."/>
            <person name="Gonzalez J."/>
            <person name="Henrissat B."/>
            <person name="Kuo A."/>
            <person name="Liang C."/>
            <person name="Lipzen A."/>
            <person name="Lutzoni F."/>
            <person name="Magnuson J."/>
            <person name="Mondo S."/>
            <person name="Nolan M."/>
            <person name="Ohm R."/>
            <person name="Pangilinan J."/>
            <person name="Park H.-J."/>
            <person name="Ramirez L."/>
            <person name="Alfaro M."/>
            <person name="Sun H."/>
            <person name="Tritt A."/>
            <person name="Yoshinaga Y."/>
            <person name="Zwiers L.-H."/>
            <person name="Turgeon B."/>
            <person name="Goodwin S."/>
            <person name="Spatafora J."/>
            <person name="Crous P."/>
            <person name="Grigoriev I."/>
        </authorList>
    </citation>
    <scope>NUCLEOTIDE SEQUENCE</scope>
    <source>
        <strain evidence="8">CBS 122681</strain>
    </source>
</reference>
<dbReference type="SUPFAM" id="SSF103473">
    <property type="entry name" value="MFS general substrate transporter"/>
    <property type="match status" value="1"/>
</dbReference>
<evidence type="ECO:0000256" key="5">
    <source>
        <dbReference type="SAM" id="MobiDB-lite"/>
    </source>
</evidence>
<keyword evidence="2 6" id="KW-0812">Transmembrane</keyword>
<keyword evidence="3 6" id="KW-1133">Transmembrane helix</keyword>
<feature type="transmembrane region" description="Helical" evidence="6">
    <location>
        <begin position="32"/>
        <end position="50"/>
    </location>
</feature>
<gene>
    <name evidence="8" type="ORF">K491DRAFT_596070</name>
</gene>
<feature type="region of interest" description="Disordered" evidence="5">
    <location>
        <begin position="1"/>
        <end position="22"/>
    </location>
</feature>
<dbReference type="FunFam" id="1.20.1250.20:FF:000196">
    <property type="entry name" value="MFS toxin efflux pump (AflT)"/>
    <property type="match status" value="1"/>
</dbReference>
<feature type="transmembrane region" description="Helical" evidence="6">
    <location>
        <begin position="230"/>
        <end position="251"/>
    </location>
</feature>
<feature type="transmembrane region" description="Helical" evidence="6">
    <location>
        <begin position="494"/>
        <end position="518"/>
    </location>
</feature>
<dbReference type="AlphaFoldDB" id="A0A6A6TAZ0"/>
<accession>A0A6A6TAZ0</accession>
<dbReference type="Proteomes" id="UP000799324">
    <property type="component" value="Unassembled WGS sequence"/>
</dbReference>
<feature type="transmembrane region" description="Helical" evidence="6">
    <location>
        <begin position="132"/>
        <end position="152"/>
    </location>
</feature>
<feature type="transmembrane region" description="Helical" evidence="6">
    <location>
        <begin position="333"/>
        <end position="353"/>
    </location>
</feature>
<evidence type="ECO:0000256" key="6">
    <source>
        <dbReference type="SAM" id="Phobius"/>
    </source>
</evidence>